<reference evidence="2 4" key="2">
    <citation type="submission" date="2021-03" db="EMBL/GenBank/DDBJ databases">
        <title>Genome sequencing of Bifidobacterium imperatoris JCM 32708.</title>
        <authorList>
            <person name="Kim J."/>
        </authorList>
    </citation>
    <scope>NUCLEOTIDE SEQUENCE [LARGE SCALE GENOMIC DNA]</scope>
    <source>
        <strain evidence="2 4">JCM 32708</strain>
    </source>
</reference>
<evidence type="ECO:0000313" key="2">
    <source>
        <dbReference type="EMBL" id="QSY56954.1"/>
    </source>
</evidence>
<sequence>MTPSRNLTAYGPATANGFTAKVNADKSLSLTGDEGLTPGAGLAWPTPAVSQPGQYSLSVQEKLPANIYAGVWSGTLTPGEDRIAYMAAGKTAVTFSLSQEQIDKGIKCGFCRYLNDSNDSFGPIDVRLQLEQGSTPTEWTPPDDTNASGGGISAMNLWPTLKSTSAYGVKCERDGEAYMLNGTPSQWGGIYKDIVLAAGDYVLSMQGTGVYPTPRLQYPPSNPDTIYNAPASFTLTEPTSVRCQLTLNPTETYAGSVTPQLYKI</sequence>
<dbReference type="Proteomes" id="UP000663067">
    <property type="component" value="Chromosome"/>
</dbReference>
<accession>A0A2N5IQV6</accession>
<dbReference type="AlphaFoldDB" id="A0A2N5IQV6"/>
<dbReference type="EMBL" id="CP071591">
    <property type="protein sequence ID" value="QSY56954.1"/>
    <property type="molecule type" value="Genomic_DNA"/>
</dbReference>
<dbReference type="EMBL" id="NMWV01000023">
    <property type="protein sequence ID" value="PLS24344.1"/>
    <property type="molecule type" value="Genomic_DNA"/>
</dbReference>
<evidence type="ECO:0000313" key="4">
    <source>
        <dbReference type="Proteomes" id="UP000663067"/>
    </source>
</evidence>
<gene>
    <name evidence="2" type="ORF">BLI708_06660</name>
    <name evidence="1" type="ORF">Tam1G_1607</name>
</gene>
<protein>
    <submittedName>
        <fullName evidence="1">Uncharacterized protein</fullName>
    </submittedName>
</protein>
<proteinExistence type="predicted"/>
<keyword evidence="4" id="KW-1185">Reference proteome</keyword>
<evidence type="ECO:0000313" key="3">
    <source>
        <dbReference type="Proteomes" id="UP000234855"/>
    </source>
</evidence>
<dbReference type="Proteomes" id="UP000234855">
    <property type="component" value="Unassembled WGS sequence"/>
</dbReference>
<dbReference type="RefSeq" id="WP_101626145.1">
    <property type="nucleotide sequence ID" value="NZ_CP071591.1"/>
</dbReference>
<reference evidence="1 3" key="1">
    <citation type="submission" date="2017-07" db="EMBL/GenBank/DDBJ databases">
        <title>Bifidobacterium novel species.</title>
        <authorList>
            <person name="Lugli G.A."/>
            <person name="Milani C."/>
            <person name="Duranti S."/>
            <person name="Mangifesta M."/>
        </authorList>
    </citation>
    <scope>NUCLEOTIDE SEQUENCE [LARGE SCALE GENOMIC DNA]</scope>
    <source>
        <strain evidence="1 3">45</strain>
    </source>
</reference>
<name>A0A2N5IQV6_9BIFI</name>
<evidence type="ECO:0000313" key="1">
    <source>
        <dbReference type="EMBL" id="PLS24344.1"/>
    </source>
</evidence>
<organism evidence="1 3">
    <name type="scientific">Bifidobacterium imperatoris</name>
    <dbReference type="NCBI Taxonomy" id="2020965"/>
    <lineage>
        <taxon>Bacteria</taxon>
        <taxon>Bacillati</taxon>
        <taxon>Actinomycetota</taxon>
        <taxon>Actinomycetes</taxon>
        <taxon>Bifidobacteriales</taxon>
        <taxon>Bifidobacteriaceae</taxon>
        <taxon>Bifidobacterium</taxon>
    </lineage>
</organism>